<evidence type="ECO:0000313" key="2">
    <source>
        <dbReference type="Proteomes" id="UP000594603"/>
    </source>
</evidence>
<reference evidence="1" key="1">
    <citation type="submission" date="2020-04" db="EMBL/GenBank/DDBJ databases">
        <title>A novel bacterium ('Candidatus Sarcina troglodytae' sp. nov.) linked to a protracted, uniformly lethal epizootic among sanctuary western chimpanzees (Pan troglodytes verus) in Sierra Leone.</title>
        <authorList>
            <person name="Owens L.A."/>
            <person name="Colitti B."/>
            <person name="Hirji I."/>
            <person name="Pizaro A."/>
            <person name="Jaffe J.E."/>
            <person name="Moittie S."/>
            <person name="Bishop-Lilly K.A."/>
            <person name="Estrella L.A."/>
            <person name="Voegtly L.J."/>
            <person name="Kuhn J.H."/>
            <person name="Suen G."/>
            <person name="Deblois C.L."/>
            <person name="Dunn C."/>
            <person name="Juan-Salles C."/>
            <person name="Goldberg T.L."/>
        </authorList>
    </citation>
    <scope>NUCLEOTIDE SEQUENCE</scope>
    <source>
        <strain evidence="1">JB2</strain>
    </source>
</reference>
<accession>A0ACD1BGT7</accession>
<gene>
    <name evidence="1" type="ORF">HH195_11035</name>
</gene>
<evidence type="ECO:0000313" key="1">
    <source>
        <dbReference type="EMBL" id="QPJ86402.1"/>
    </source>
</evidence>
<sequence length="154" mass="17386">MLEKMRKENRQLPEEETMEVLLKCEYGILSTMGDDYPYAVPMSYVVANNKIYIHGTCESGQKTKNIHNNPKVCFTVVGNTEILPSQFATKYESVVVLGTASLCEGTDKEMALEKFLDKYSSEYKQAGMKYIKAAINKVSVYEISIDMITGKAKR</sequence>
<keyword evidence="2" id="KW-1185">Reference proteome</keyword>
<dbReference type="Proteomes" id="UP000594603">
    <property type="component" value="Chromosome"/>
</dbReference>
<proteinExistence type="predicted"/>
<organism evidence="1 2">
    <name type="scientific">Candidatus Sarcina troglodytae</name>
    <dbReference type="NCBI Taxonomy" id="2726954"/>
    <lineage>
        <taxon>Bacteria</taxon>
        <taxon>Bacillati</taxon>
        <taxon>Bacillota</taxon>
        <taxon>Clostridia</taxon>
        <taxon>Eubacteriales</taxon>
        <taxon>Clostridiaceae</taxon>
        <taxon>Sarcina</taxon>
    </lineage>
</organism>
<name>A0ACD1BGT7_9CLOT</name>
<protein>
    <submittedName>
        <fullName evidence="1">Pyridoxamine 5'-phosphate oxidase family protein</fullName>
    </submittedName>
</protein>
<dbReference type="EMBL" id="CP051754">
    <property type="protein sequence ID" value="QPJ86402.1"/>
    <property type="molecule type" value="Genomic_DNA"/>
</dbReference>